<comment type="similarity">
    <text evidence="1">Belongs to the CutA family.</text>
</comment>
<dbReference type="OrthoDB" id="37622at2"/>
<proteinExistence type="inferred from homology"/>
<dbReference type="GO" id="GO:0005507">
    <property type="term" value="F:copper ion binding"/>
    <property type="evidence" value="ECO:0007669"/>
    <property type="project" value="TreeGrafter"/>
</dbReference>
<evidence type="ECO:0000313" key="2">
    <source>
        <dbReference type="EMBL" id="GBL45661.1"/>
    </source>
</evidence>
<dbReference type="RefSeq" id="WP_124704473.1">
    <property type="nucleotide sequence ID" value="NZ_BGOW01000014.1"/>
</dbReference>
<dbReference type="InterPro" id="IPR004323">
    <property type="entry name" value="Ion_tolerance_CutA"/>
</dbReference>
<accession>A0A401JDC2</accession>
<sequence>MEAIVILTNLPTEDSAQRLAKQLVTTKIAACVNIMPPCLSTYRWHDTIETTTEVPVLIKTQRCHYDAVERSIRACHPYTVPEIIALPIVAGLAEYLGWIATETTGNP</sequence>
<dbReference type="InterPro" id="IPR015867">
    <property type="entry name" value="N-reg_PII/ATP_PRibTrfase_C"/>
</dbReference>
<protein>
    <submittedName>
        <fullName evidence="2">Periplasmic divalent cation tolerance protein cutA</fullName>
    </submittedName>
</protein>
<gene>
    <name evidence="2" type="ORF">SFMTTN_1471</name>
</gene>
<name>A0A401JDC2_9PROT</name>
<dbReference type="Gene3D" id="3.30.70.120">
    <property type="match status" value="1"/>
</dbReference>
<dbReference type="PANTHER" id="PTHR23419">
    <property type="entry name" value="DIVALENT CATION TOLERANCE CUTA-RELATED"/>
    <property type="match status" value="1"/>
</dbReference>
<dbReference type="GO" id="GO:0010038">
    <property type="term" value="P:response to metal ion"/>
    <property type="evidence" value="ECO:0007669"/>
    <property type="project" value="InterPro"/>
</dbReference>
<dbReference type="PANTHER" id="PTHR23419:SF8">
    <property type="entry name" value="FI09726P"/>
    <property type="match status" value="1"/>
</dbReference>
<organism evidence="2 3">
    <name type="scientific">Sulfuriferula multivorans</name>
    <dbReference type="NCBI Taxonomy" id="1559896"/>
    <lineage>
        <taxon>Bacteria</taxon>
        <taxon>Pseudomonadati</taxon>
        <taxon>Pseudomonadota</taxon>
        <taxon>Betaproteobacteria</taxon>
        <taxon>Nitrosomonadales</taxon>
        <taxon>Sulfuricellaceae</taxon>
        <taxon>Sulfuriferula</taxon>
    </lineage>
</organism>
<dbReference type="Proteomes" id="UP000286806">
    <property type="component" value="Unassembled WGS sequence"/>
</dbReference>
<keyword evidence="3" id="KW-1185">Reference proteome</keyword>
<dbReference type="SUPFAM" id="SSF54913">
    <property type="entry name" value="GlnB-like"/>
    <property type="match status" value="1"/>
</dbReference>
<comment type="caution">
    <text evidence="2">The sequence shown here is derived from an EMBL/GenBank/DDBJ whole genome shotgun (WGS) entry which is preliminary data.</text>
</comment>
<evidence type="ECO:0000313" key="3">
    <source>
        <dbReference type="Proteomes" id="UP000286806"/>
    </source>
</evidence>
<reference evidence="2 3" key="1">
    <citation type="journal article" date="2019" name="Front. Microbiol.">
        <title>Genomes of Neutrophilic Sulfur-Oxidizing Chemolithoautotrophs Representing 9 Proteobacterial Species From 8 Genera.</title>
        <authorList>
            <person name="Watanabe T."/>
            <person name="Kojima H."/>
            <person name="Umezawa K."/>
            <person name="Hori C."/>
            <person name="Takasuka T.E."/>
            <person name="Kato Y."/>
            <person name="Fukui M."/>
        </authorList>
    </citation>
    <scope>NUCLEOTIDE SEQUENCE [LARGE SCALE GENOMIC DNA]</scope>
    <source>
        <strain evidence="2 3">TTN</strain>
    </source>
</reference>
<evidence type="ECO:0000256" key="1">
    <source>
        <dbReference type="ARBA" id="ARBA00010169"/>
    </source>
</evidence>
<dbReference type="AlphaFoldDB" id="A0A401JDC2"/>
<dbReference type="Pfam" id="PF03091">
    <property type="entry name" value="CutA1"/>
    <property type="match status" value="1"/>
</dbReference>
<dbReference type="EMBL" id="BGOW01000014">
    <property type="protein sequence ID" value="GBL45661.1"/>
    <property type="molecule type" value="Genomic_DNA"/>
</dbReference>
<dbReference type="InterPro" id="IPR011322">
    <property type="entry name" value="N-reg_PII-like_a/b"/>
</dbReference>